<dbReference type="STRING" id="995034.SAMN05216219_2515"/>
<dbReference type="SUPFAM" id="SSF47413">
    <property type="entry name" value="lambda repressor-like DNA-binding domains"/>
    <property type="match status" value="1"/>
</dbReference>
<organism evidence="5 6">
    <name type="scientific">Mycetocola miduiensis</name>
    <dbReference type="NCBI Taxonomy" id="995034"/>
    <lineage>
        <taxon>Bacteria</taxon>
        <taxon>Bacillati</taxon>
        <taxon>Actinomycetota</taxon>
        <taxon>Actinomycetes</taxon>
        <taxon>Micrococcales</taxon>
        <taxon>Microbacteriaceae</taxon>
        <taxon>Mycetocola</taxon>
    </lineage>
</organism>
<dbReference type="CDD" id="cd01392">
    <property type="entry name" value="HTH_LacI"/>
    <property type="match status" value="1"/>
</dbReference>
<protein>
    <submittedName>
        <fullName evidence="5">DNA-binding transcriptional regulator, LacI/PurR family</fullName>
    </submittedName>
</protein>
<gene>
    <name evidence="5" type="ORF">SAMN05216219_2515</name>
</gene>
<evidence type="ECO:0000259" key="4">
    <source>
        <dbReference type="PROSITE" id="PS50932"/>
    </source>
</evidence>
<dbReference type="SMART" id="SM00354">
    <property type="entry name" value="HTH_LACI"/>
    <property type="match status" value="1"/>
</dbReference>
<feature type="domain" description="HTH lacI-type" evidence="4">
    <location>
        <begin position="9"/>
        <end position="63"/>
    </location>
</feature>
<evidence type="ECO:0000313" key="5">
    <source>
        <dbReference type="EMBL" id="SFN89641.1"/>
    </source>
</evidence>
<dbReference type="PROSITE" id="PS50932">
    <property type="entry name" value="HTH_LACI_2"/>
    <property type="match status" value="1"/>
</dbReference>
<keyword evidence="1" id="KW-0805">Transcription regulation</keyword>
<dbReference type="GO" id="GO:0000976">
    <property type="term" value="F:transcription cis-regulatory region binding"/>
    <property type="evidence" value="ECO:0007669"/>
    <property type="project" value="TreeGrafter"/>
</dbReference>
<proteinExistence type="predicted"/>
<dbReference type="InterPro" id="IPR010982">
    <property type="entry name" value="Lambda_DNA-bd_dom_sf"/>
</dbReference>
<dbReference type="Gene3D" id="1.10.260.40">
    <property type="entry name" value="lambda repressor-like DNA-binding domains"/>
    <property type="match status" value="1"/>
</dbReference>
<dbReference type="Gene3D" id="3.40.50.2300">
    <property type="match status" value="2"/>
</dbReference>
<evidence type="ECO:0000256" key="2">
    <source>
        <dbReference type="ARBA" id="ARBA00023125"/>
    </source>
</evidence>
<keyword evidence="3" id="KW-0804">Transcription</keyword>
<name>A0A1I5CSL0_9MICO</name>
<evidence type="ECO:0000313" key="6">
    <source>
        <dbReference type="Proteomes" id="UP000198867"/>
    </source>
</evidence>
<dbReference type="InterPro" id="IPR028082">
    <property type="entry name" value="Peripla_BP_I"/>
</dbReference>
<dbReference type="AlphaFoldDB" id="A0A1I5CSL0"/>
<sequence length="337" mass="35533">MSTVSNKKIGIQDVAKAAGVSTATVSQVYNNKGEVAAATRERVLEVGSKLGYRPNAIGQALRSGRSRVIGIVVSYRDSAVWEQTYMPYYRSIIAGAAIEAVEHGYSISAAPSSVDGRIETYLPLDGVIVVDPLPGDPIVEQSLENGRAVVTDGGYQPKPGAQLASVHSDMAQAIPDMLDHLARQSREATLRPALFVGPRLDEYTVSTIGAYERWCARRGVASRVVSLAPGQAPMDAAREILSATLNEVNAVHCLNETYCSAITNAAAELGLSIPGDVQVSVTGNSKAVGADSRVAYLDVDPVETGAICARTLIAMLEGDPAESVAQEVALVPARVRD</sequence>
<dbReference type="Pfam" id="PF00356">
    <property type="entry name" value="LacI"/>
    <property type="match status" value="1"/>
</dbReference>
<keyword evidence="6" id="KW-1185">Reference proteome</keyword>
<dbReference type="InterPro" id="IPR000843">
    <property type="entry name" value="HTH_LacI"/>
</dbReference>
<dbReference type="Proteomes" id="UP000198867">
    <property type="component" value="Unassembled WGS sequence"/>
</dbReference>
<reference evidence="6" key="1">
    <citation type="submission" date="2016-10" db="EMBL/GenBank/DDBJ databases">
        <authorList>
            <person name="Varghese N."/>
            <person name="Submissions S."/>
        </authorList>
    </citation>
    <scope>NUCLEOTIDE SEQUENCE [LARGE SCALE GENOMIC DNA]</scope>
    <source>
        <strain evidence="6">CGMCC 1.11101</strain>
    </source>
</reference>
<dbReference type="EMBL" id="FOVM01000007">
    <property type="protein sequence ID" value="SFN89641.1"/>
    <property type="molecule type" value="Genomic_DNA"/>
</dbReference>
<dbReference type="GO" id="GO:0003700">
    <property type="term" value="F:DNA-binding transcription factor activity"/>
    <property type="evidence" value="ECO:0007669"/>
    <property type="project" value="TreeGrafter"/>
</dbReference>
<accession>A0A1I5CSL0</accession>
<evidence type="ECO:0000256" key="3">
    <source>
        <dbReference type="ARBA" id="ARBA00023163"/>
    </source>
</evidence>
<dbReference type="InterPro" id="IPR046335">
    <property type="entry name" value="LacI/GalR-like_sensor"/>
</dbReference>
<dbReference type="SUPFAM" id="SSF53822">
    <property type="entry name" value="Periplasmic binding protein-like I"/>
    <property type="match status" value="1"/>
</dbReference>
<dbReference type="RefSeq" id="WP_177216828.1">
    <property type="nucleotide sequence ID" value="NZ_FOVM01000007.1"/>
</dbReference>
<evidence type="ECO:0000256" key="1">
    <source>
        <dbReference type="ARBA" id="ARBA00023015"/>
    </source>
</evidence>
<dbReference type="PANTHER" id="PTHR30146">
    <property type="entry name" value="LACI-RELATED TRANSCRIPTIONAL REPRESSOR"/>
    <property type="match status" value="1"/>
</dbReference>
<dbReference type="Pfam" id="PF13377">
    <property type="entry name" value="Peripla_BP_3"/>
    <property type="match status" value="1"/>
</dbReference>
<dbReference type="PANTHER" id="PTHR30146:SF153">
    <property type="entry name" value="LACTOSE OPERON REPRESSOR"/>
    <property type="match status" value="1"/>
</dbReference>
<keyword evidence="2 5" id="KW-0238">DNA-binding</keyword>